<organism evidence="1 2">
    <name type="scientific">Pseudocohnilembus persalinus</name>
    <name type="common">Ciliate</name>
    <dbReference type="NCBI Taxonomy" id="266149"/>
    <lineage>
        <taxon>Eukaryota</taxon>
        <taxon>Sar</taxon>
        <taxon>Alveolata</taxon>
        <taxon>Ciliophora</taxon>
        <taxon>Intramacronucleata</taxon>
        <taxon>Oligohymenophorea</taxon>
        <taxon>Scuticociliatia</taxon>
        <taxon>Philasterida</taxon>
        <taxon>Pseudocohnilembidae</taxon>
        <taxon>Pseudocohnilembus</taxon>
    </lineage>
</organism>
<accession>A0A0V0R6E1</accession>
<dbReference type="OMA" id="HEIKSTY"/>
<keyword evidence="2" id="KW-1185">Reference proteome</keyword>
<reference evidence="1 2" key="1">
    <citation type="journal article" date="2015" name="Sci. Rep.">
        <title>Genome of the facultative scuticociliatosis pathogen Pseudocohnilembus persalinus provides insight into its virulence through horizontal gene transfer.</title>
        <authorList>
            <person name="Xiong J."/>
            <person name="Wang G."/>
            <person name="Cheng J."/>
            <person name="Tian M."/>
            <person name="Pan X."/>
            <person name="Warren A."/>
            <person name="Jiang C."/>
            <person name="Yuan D."/>
            <person name="Miao W."/>
        </authorList>
    </citation>
    <scope>NUCLEOTIDE SEQUENCE [LARGE SCALE GENOMIC DNA]</scope>
    <source>
        <strain evidence="1">36N120E</strain>
    </source>
</reference>
<dbReference type="InParanoid" id="A0A0V0R6E1"/>
<sequence length="210" mass="24484">MNDNQNKYIQQQKLRSLSQNKNYLTNVGEQAMNSSALIINNSELKNQNLENGQSGRKKFSSRKMRIKTQMDQYDDNSPHYFRNAQVGSCRKVIARGGSVMAVPFSKKNTQEINEQDFGAKKETSAGSQFKPLVPFNYYSERNLMPIQKVKVKSLKDSQIVFGNPWHPYKRTYYTTNKLQYQPIDYSEQRFMQNEGIISQKAKHLHQVREK</sequence>
<name>A0A0V0R6E1_PSEPJ</name>
<evidence type="ECO:0000313" key="2">
    <source>
        <dbReference type="Proteomes" id="UP000054937"/>
    </source>
</evidence>
<gene>
    <name evidence="1" type="ORF">PPERSA_05306</name>
</gene>
<protein>
    <submittedName>
        <fullName evidence="1">Uncharacterized protein</fullName>
    </submittedName>
</protein>
<dbReference type="AlphaFoldDB" id="A0A0V0R6E1"/>
<proteinExistence type="predicted"/>
<dbReference type="Proteomes" id="UP000054937">
    <property type="component" value="Unassembled WGS sequence"/>
</dbReference>
<dbReference type="EMBL" id="LDAU01000042">
    <property type="protein sequence ID" value="KRX09914.1"/>
    <property type="molecule type" value="Genomic_DNA"/>
</dbReference>
<evidence type="ECO:0000313" key="1">
    <source>
        <dbReference type="EMBL" id="KRX09914.1"/>
    </source>
</evidence>
<comment type="caution">
    <text evidence="1">The sequence shown here is derived from an EMBL/GenBank/DDBJ whole genome shotgun (WGS) entry which is preliminary data.</text>
</comment>